<evidence type="ECO:0000256" key="5">
    <source>
        <dbReference type="ARBA" id="ARBA00022771"/>
    </source>
</evidence>
<evidence type="ECO:0000256" key="4">
    <source>
        <dbReference type="ARBA" id="ARBA00022737"/>
    </source>
</evidence>
<keyword evidence="4" id="KW-0677">Repeat</keyword>
<keyword evidence="3" id="KW-0479">Metal-binding</keyword>
<keyword evidence="8" id="KW-0804">Transcription</keyword>
<dbReference type="GO" id="GO:0000977">
    <property type="term" value="F:RNA polymerase II transcription regulatory region sequence-specific DNA binding"/>
    <property type="evidence" value="ECO:0007669"/>
    <property type="project" value="TreeGrafter"/>
</dbReference>
<dbReference type="CDD" id="cd06008">
    <property type="entry name" value="NF-X1-zinc-finger"/>
    <property type="match status" value="6"/>
</dbReference>
<evidence type="ECO:0000256" key="1">
    <source>
        <dbReference type="ARBA" id="ARBA00004123"/>
    </source>
</evidence>
<dbReference type="InterPro" id="IPR036867">
    <property type="entry name" value="R3H_dom_sf"/>
</dbReference>
<feature type="domain" description="R3H" evidence="11">
    <location>
        <begin position="758"/>
        <end position="821"/>
    </location>
</feature>
<comment type="similarity">
    <text evidence="2">Belongs to the NFX1 family.</text>
</comment>
<keyword evidence="6" id="KW-0862">Zinc</keyword>
<dbReference type="InterPro" id="IPR001374">
    <property type="entry name" value="R3H_dom"/>
</dbReference>
<feature type="region of interest" description="Disordered" evidence="10">
    <location>
        <begin position="1"/>
        <end position="90"/>
    </location>
</feature>
<evidence type="ECO:0000256" key="8">
    <source>
        <dbReference type="ARBA" id="ARBA00023163"/>
    </source>
</evidence>
<dbReference type="AlphaFoldDB" id="A0A6G1IZ68"/>
<reference evidence="12" key="1">
    <citation type="journal article" date="2020" name="Stud. Mycol.">
        <title>101 Dothideomycetes genomes: a test case for predicting lifestyles and emergence of pathogens.</title>
        <authorList>
            <person name="Haridas S."/>
            <person name="Albert R."/>
            <person name="Binder M."/>
            <person name="Bloem J."/>
            <person name="Labutti K."/>
            <person name="Salamov A."/>
            <person name="Andreopoulos B."/>
            <person name="Baker S."/>
            <person name="Barry K."/>
            <person name="Bills G."/>
            <person name="Bluhm B."/>
            <person name="Cannon C."/>
            <person name="Castanera R."/>
            <person name="Culley D."/>
            <person name="Daum C."/>
            <person name="Ezra D."/>
            <person name="Gonzalez J."/>
            <person name="Henrissat B."/>
            <person name="Kuo A."/>
            <person name="Liang C."/>
            <person name="Lipzen A."/>
            <person name="Lutzoni F."/>
            <person name="Magnuson J."/>
            <person name="Mondo S."/>
            <person name="Nolan M."/>
            <person name="Ohm R."/>
            <person name="Pangilinan J."/>
            <person name="Park H.-J."/>
            <person name="Ramirez L."/>
            <person name="Alfaro M."/>
            <person name="Sun H."/>
            <person name="Tritt A."/>
            <person name="Yoshinaga Y."/>
            <person name="Zwiers L.-H."/>
            <person name="Turgeon B."/>
            <person name="Goodwin S."/>
            <person name="Spatafora J."/>
            <person name="Crous P."/>
            <person name="Grigoriev I."/>
        </authorList>
    </citation>
    <scope>NUCLEOTIDE SEQUENCE</scope>
    <source>
        <strain evidence="12">CBS 122367</strain>
    </source>
</reference>
<dbReference type="Pfam" id="PF01424">
    <property type="entry name" value="R3H"/>
    <property type="match status" value="1"/>
</dbReference>
<dbReference type="GO" id="GO:0005634">
    <property type="term" value="C:nucleus"/>
    <property type="evidence" value="ECO:0007669"/>
    <property type="project" value="UniProtKB-SubCell"/>
</dbReference>
<dbReference type="SMART" id="SM00393">
    <property type="entry name" value="R3H"/>
    <property type="match status" value="1"/>
</dbReference>
<evidence type="ECO:0000313" key="13">
    <source>
        <dbReference type="Proteomes" id="UP000799291"/>
    </source>
</evidence>
<dbReference type="SUPFAM" id="SSF57850">
    <property type="entry name" value="RING/U-box"/>
    <property type="match status" value="1"/>
</dbReference>
<dbReference type="InterPro" id="IPR000967">
    <property type="entry name" value="Znf_NFX1"/>
</dbReference>
<keyword evidence="9" id="KW-0539">Nucleus</keyword>
<evidence type="ECO:0000313" key="12">
    <source>
        <dbReference type="EMBL" id="KAF2683395.1"/>
    </source>
</evidence>
<feature type="compositionally biased region" description="Basic and acidic residues" evidence="10">
    <location>
        <begin position="1062"/>
        <end position="1071"/>
    </location>
</feature>
<dbReference type="InterPro" id="IPR034078">
    <property type="entry name" value="NFX1_fam"/>
</dbReference>
<evidence type="ECO:0000256" key="6">
    <source>
        <dbReference type="ARBA" id="ARBA00022833"/>
    </source>
</evidence>
<evidence type="ECO:0000256" key="2">
    <source>
        <dbReference type="ARBA" id="ARBA00007269"/>
    </source>
</evidence>
<comment type="subcellular location">
    <subcellularLocation>
        <location evidence="1">Nucleus</location>
    </subcellularLocation>
</comment>
<keyword evidence="13" id="KW-1185">Reference proteome</keyword>
<organism evidence="12 13">
    <name type="scientific">Lentithecium fluviatile CBS 122367</name>
    <dbReference type="NCBI Taxonomy" id="1168545"/>
    <lineage>
        <taxon>Eukaryota</taxon>
        <taxon>Fungi</taxon>
        <taxon>Dikarya</taxon>
        <taxon>Ascomycota</taxon>
        <taxon>Pezizomycotina</taxon>
        <taxon>Dothideomycetes</taxon>
        <taxon>Pleosporomycetidae</taxon>
        <taxon>Pleosporales</taxon>
        <taxon>Massarineae</taxon>
        <taxon>Lentitheciaceae</taxon>
        <taxon>Lentithecium</taxon>
    </lineage>
</organism>
<dbReference type="PANTHER" id="PTHR12360">
    <property type="entry name" value="NUCLEAR TRANSCRIPTION FACTOR, X-BOX BINDING 1 NFX1"/>
    <property type="match status" value="1"/>
</dbReference>
<feature type="compositionally biased region" description="Acidic residues" evidence="10">
    <location>
        <begin position="1016"/>
        <end position="1027"/>
    </location>
</feature>
<dbReference type="GO" id="GO:0000981">
    <property type="term" value="F:DNA-binding transcription factor activity, RNA polymerase II-specific"/>
    <property type="evidence" value="ECO:0007669"/>
    <property type="project" value="TreeGrafter"/>
</dbReference>
<protein>
    <recommendedName>
        <fullName evidence="11">R3H domain-containing protein</fullName>
    </recommendedName>
</protein>
<dbReference type="EMBL" id="MU005584">
    <property type="protein sequence ID" value="KAF2683395.1"/>
    <property type="molecule type" value="Genomic_DNA"/>
</dbReference>
<evidence type="ECO:0000256" key="10">
    <source>
        <dbReference type="SAM" id="MobiDB-lite"/>
    </source>
</evidence>
<dbReference type="PROSITE" id="PS51061">
    <property type="entry name" value="R3H"/>
    <property type="match status" value="1"/>
</dbReference>
<dbReference type="GO" id="GO:0008270">
    <property type="term" value="F:zinc ion binding"/>
    <property type="evidence" value="ECO:0007669"/>
    <property type="project" value="UniProtKB-KW"/>
</dbReference>
<accession>A0A6G1IZ68</accession>
<dbReference type="CDD" id="cd16492">
    <property type="entry name" value="RING-CH-C4HC3_NFX1-like"/>
    <property type="match status" value="1"/>
</dbReference>
<evidence type="ECO:0000256" key="9">
    <source>
        <dbReference type="ARBA" id="ARBA00023242"/>
    </source>
</evidence>
<proteinExistence type="inferred from homology"/>
<dbReference type="Proteomes" id="UP000799291">
    <property type="component" value="Unassembled WGS sequence"/>
</dbReference>
<evidence type="ECO:0000256" key="7">
    <source>
        <dbReference type="ARBA" id="ARBA00023015"/>
    </source>
</evidence>
<dbReference type="SUPFAM" id="SSF82708">
    <property type="entry name" value="R3H domain"/>
    <property type="match status" value="1"/>
</dbReference>
<feature type="region of interest" description="Disordered" evidence="10">
    <location>
        <begin position="1010"/>
        <end position="1071"/>
    </location>
</feature>
<dbReference type="FunFam" id="3.30.1370.50:FF:000006">
    <property type="entry name" value="NF-X1 finger transcription factor"/>
    <property type="match status" value="1"/>
</dbReference>
<evidence type="ECO:0000259" key="11">
    <source>
        <dbReference type="PROSITE" id="PS51061"/>
    </source>
</evidence>
<sequence length="1071" mass="118060">MQNRRGRGGPHKHSRFPARAVGGRQFGGQLTVEGENAAPAATTEVQNGLQPDAPSFQPGRPIIPRNPRPPRHKQPQKPKSTAPDITTRTHQDIDNGHYECAICTEEVRRTSRGVWSCRTCWTVFHLGCIKKWSANEGSAAARQQAPEGELPPPRQWRCPGCNLPKDELPKAFSCWCEKEDEPKSLPGLPPFSCGQTCARPRTLPKKCPHPCPTTCHAGPCPPCTLMGPTQLCFCKKKSLTRRCVDTDYEHGWSCGDICGRLMPCGEHYCPRPCHQGSCGACGVRIPARCYCGHVQKDILCCDRGVERSSSQAHSADDGSVAVEEWTGVYECPNTCGRAFDCGKHHCEKPCHPQEAKPAHCPRSPDVVSHCPCGKTPLTEISGAVRSTCEDPIPNCAKPCRKVLDCGHTCQQPCHQGDCLPCLRIVSIACRCGRTTSSTVCHQGHEEAPQCMRICRVSLNCGRHECGDRCCSGERKAAERQSQRRKPRPLDSARRQPDDGFEAEHICTRSCGRQLRCGNPSHHCQELCHKGPCGTCREAIFEEISCNCGRTVLQPPLPCGTRPPPCRFPCERPKDCGHPQVAHNCHEDDEDCPKCPFLTRKPCLCGKTILKNQPCWLNEVRCGEICGQRLKCGAHQCQKQCHRPGECEEPCRQPCGKQLSVCGHPCMAACHSPVSCKEDKPCQHKIFITCECQRIKQEAKCVASKNNEGNSKKVLRCDEECTRLERNRRLAVALNVDPSHQTDHVPYSADTLNMYQQNSTWAAAQEKELRLFAAKPEEKRYRSKPMPRKQRAFLHSLAEDFGFDSESMDPEPHRHVAIFKTPRFVMAPMKTLAECVRIRQVQRVAAPAATATFTSRSKPSNVSGDPYNAFLITNPRFALTIEEIKTVLKSVLPKTSFPLELDISFLPSDDVALKPPLAARVNLPDREVQAMLESVKPALSEVISTQKIGKLQLARLDAFLNILRKETDSPGAGWSQVAAKGVPVRHMQQNNPIGSKGGFAVLSLSSTKKKQKKAEVADDWEAAEEIEEEKERATSGANSGVNSDAEGQRSGVGSGLDGTSDDAGVRVDADSD</sequence>
<name>A0A6G1IZ68_9PLEO</name>
<dbReference type="GO" id="GO:0000122">
    <property type="term" value="P:negative regulation of transcription by RNA polymerase II"/>
    <property type="evidence" value="ECO:0007669"/>
    <property type="project" value="TreeGrafter"/>
</dbReference>
<keyword evidence="7" id="KW-0805">Transcription regulation</keyword>
<feature type="compositionally biased region" description="Basic residues" evidence="10">
    <location>
        <begin position="1"/>
        <end position="16"/>
    </location>
</feature>
<dbReference type="SMART" id="SM00438">
    <property type="entry name" value="ZnF_NFX"/>
    <property type="match status" value="8"/>
</dbReference>
<dbReference type="OrthoDB" id="6512771at2759"/>
<keyword evidence="5" id="KW-0863">Zinc-finger</keyword>
<dbReference type="PANTHER" id="PTHR12360:SF12">
    <property type="entry name" value="TRANSCRIPTIONAL REPRESSOR NF-X1"/>
    <property type="match status" value="1"/>
</dbReference>
<dbReference type="Gene3D" id="3.30.1370.50">
    <property type="entry name" value="R3H-like domain"/>
    <property type="match status" value="1"/>
</dbReference>
<gene>
    <name evidence="12" type="ORF">K458DRAFT_340377</name>
</gene>
<evidence type="ECO:0000256" key="3">
    <source>
        <dbReference type="ARBA" id="ARBA00022723"/>
    </source>
</evidence>